<proteinExistence type="inferred from homology"/>
<keyword evidence="2" id="KW-0547">Nucleotide-binding</keyword>
<dbReference type="PANTHER" id="PTHR11909">
    <property type="entry name" value="CASEIN KINASE-RELATED"/>
    <property type="match status" value="1"/>
</dbReference>
<dbReference type="InterPro" id="IPR017441">
    <property type="entry name" value="Protein_kinase_ATP_BS"/>
</dbReference>
<comment type="similarity">
    <text evidence="1">Belongs to the protein kinase superfamily. CK1 Ser/Thr protein kinase family. Casein kinase I subfamily.</text>
</comment>
<reference evidence="6" key="2">
    <citation type="journal article" date="2023" name="Int. J. Mol. Sci.">
        <title>De Novo Assembly and Annotation of 11 Diverse Shrub Willow (Salix) Genomes Reveals Novel Gene Organization in Sex-Linked Regions.</title>
        <authorList>
            <person name="Hyden B."/>
            <person name="Feng K."/>
            <person name="Yates T.B."/>
            <person name="Jawdy S."/>
            <person name="Cereghino C."/>
            <person name="Smart L.B."/>
            <person name="Muchero W."/>
        </authorList>
    </citation>
    <scope>NUCLEOTIDE SEQUENCE</scope>
    <source>
        <tissue evidence="6">Shoot tip</tissue>
    </source>
</reference>
<accession>A0ABQ9BR23</accession>
<keyword evidence="4" id="KW-0472">Membrane</keyword>
<feature type="domain" description="Protein kinase" evidence="5">
    <location>
        <begin position="9"/>
        <end position="278"/>
    </location>
</feature>
<name>A0ABQ9BR23_9ROSI</name>
<dbReference type="PROSITE" id="PS50011">
    <property type="entry name" value="PROTEIN_KINASE_DOM"/>
    <property type="match status" value="1"/>
</dbReference>
<evidence type="ECO:0000313" key="7">
    <source>
        <dbReference type="Proteomes" id="UP001141253"/>
    </source>
</evidence>
<evidence type="ECO:0000256" key="3">
    <source>
        <dbReference type="SAM" id="MobiDB-lite"/>
    </source>
</evidence>
<protein>
    <recommendedName>
        <fullName evidence="5">Protein kinase domain-containing protein</fullName>
    </recommendedName>
</protein>
<feature type="compositionally biased region" description="Low complexity" evidence="3">
    <location>
        <begin position="543"/>
        <end position="565"/>
    </location>
</feature>
<feature type="compositionally biased region" description="Low complexity" evidence="3">
    <location>
        <begin position="582"/>
        <end position="604"/>
    </location>
</feature>
<dbReference type="Pfam" id="PF00069">
    <property type="entry name" value="Pkinase"/>
    <property type="match status" value="1"/>
</dbReference>
<evidence type="ECO:0000256" key="1">
    <source>
        <dbReference type="ARBA" id="ARBA00005926"/>
    </source>
</evidence>
<keyword evidence="4" id="KW-1133">Transmembrane helix</keyword>
<gene>
    <name evidence="6" type="ORF">OIU77_027809</name>
</gene>
<reference evidence="6" key="1">
    <citation type="submission" date="2022-10" db="EMBL/GenBank/DDBJ databases">
        <authorList>
            <person name="Hyden B.L."/>
            <person name="Feng K."/>
            <person name="Yates T."/>
            <person name="Jawdy S."/>
            <person name="Smart L.B."/>
            <person name="Muchero W."/>
        </authorList>
    </citation>
    <scope>NUCLEOTIDE SEQUENCE</scope>
    <source>
        <tissue evidence="6">Shoot tip</tissue>
    </source>
</reference>
<keyword evidence="2" id="KW-0067">ATP-binding</keyword>
<feature type="region of interest" description="Disordered" evidence="3">
    <location>
        <begin position="700"/>
        <end position="766"/>
    </location>
</feature>
<sequence>MEPRVGNKFCLGRKIGSGSSGDIYLGTSIQTNEEVAIKLENVKTKHPQLLYECKLYKTLQGGTGIPNVKWFGVEGDYYVLVMDLLGPSVEDLFKFCDRKLSLKSVLMLADQMINRVKFVHSKSFLHRDINPDNFLMGLGRLANQVYAIDFGLAKKYRDTSTHQHIPYRENKNPTGTARYASMNTHLGIEQSRRDDLESLGYVLMYLLSGSLPWQGLKAGTKKQRYEKISEKKVSTSIEVLCRGYPTEFASYFHYCRSLRFDDTPDYAYLKRLFRDLFIREGFQFDYVFDWTILKYQQSQIANPPTRTPVLSNSNFLPPSGSWWQSMSSSGSSATLGNASDPYPPHATDLYSSNFLPPSGYWWQSMSSSGSGAPHGNASGPSPHATDLYSSIFLSPSGSWWQSMSSSGSGAPHGNASYPSPPPATYLYSSIFLSPSGSWWQSMSSSGSGAPHGNASYPSPPPATYLYNSNFLPPSGYWWQSMSSSGSGAPHENASGPSPPHATDLSSSNVLPPSGSSRQSMSSSGSGAPHGIASDPSPPHATDLSSSNVLPPSGSSRQSMSSSGSGAPHGIASDPSPPHATDLSSSNVLPPSGSSRQSMSSSGSGAPYGIASDPSPPHATDLSSSNVLPPSGSSRQSMSSSGSGAPHGNASDPSPPHGHLMIFPFVSLLLFTLLLGFQFDYVFDWTISKYQQSQIANPPTRALVGPGAGPSLGIPPRGANNFDRKSGGEEVTPGWSSTDHARRRNSGPIVNFGNPSKQKGPVANDPSLSKDATCAMEVIYYLKCSRPSPWECF</sequence>
<feature type="region of interest" description="Disordered" evidence="3">
    <location>
        <begin position="482"/>
        <end position="652"/>
    </location>
</feature>
<feature type="compositionally biased region" description="Low complexity" evidence="3">
    <location>
        <begin position="621"/>
        <end position="643"/>
    </location>
</feature>
<keyword evidence="4" id="KW-0812">Transmembrane</keyword>
<dbReference type="Proteomes" id="UP001141253">
    <property type="component" value="Chromosome 3"/>
</dbReference>
<dbReference type="EMBL" id="JAPFFI010000007">
    <property type="protein sequence ID" value="KAJ6389558.1"/>
    <property type="molecule type" value="Genomic_DNA"/>
</dbReference>
<feature type="binding site" evidence="2">
    <location>
        <position position="38"/>
    </location>
    <ligand>
        <name>ATP</name>
        <dbReference type="ChEBI" id="CHEBI:30616"/>
    </ligand>
</feature>
<dbReference type="InterPro" id="IPR000719">
    <property type="entry name" value="Prot_kinase_dom"/>
</dbReference>
<keyword evidence="7" id="KW-1185">Reference proteome</keyword>
<dbReference type="InterPro" id="IPR050235">
    <property type="entry name" value="CK1_Ser-Thr_kinase"/>
</dbReference>
<organism evidence="6 7">
    <name type="scientific">Salix suchowensis</name>
    <dbReference type="NCBI Taxonomy" id="1278906"/>
    <lineage>
        <taxon>Eukaryota</taxon>
        <taxon>Viridiplantae</taxon>
        <taxon>Streptophyta</taxon>
        <taxon>Embryophyta</taxon>
        <taxon>Tracheophyta</taxon>
        <taxon>Spermatophyta</taxon>
        <taxon>Magnoliopsida</taxon>
        <taxon>eudicotyledons</taxon>
        <taxon>Gunneridae</taxon>
        <taxon>Pentapetalae</taxon>
        <taxon>rosids</taxon>
        <taxon>fabids</taxon>
        <taxon>Malpighiales</taxon>
        <taxon>Salicaceae</taxon>
        <taxon>Saliceae</taxon>
        <taxon>Salix</taxon>
    </lineage>
</organism>
<dbReference type="SUPFAM" id="SSF56112">
    <property type="entry name" value="Protein kinase-like (PK-like)"/>
    <property type="match status" value="1"/>
</dbReference>
<dbReference type="SMART" id="SM00220">
    <property type="entry name" value="S_TKc"/>
    <property type="match status" value="1"/>
</dbReference>
<evidence type="ECO:0000259" key="5">
    <source>
        <dbReference type="PROSITE" id="PS50011"/>
    </source>
</evidence>
<dbReference type="CDD" id="cd14125">
    <property type="entry name" value="STKc_CK1_delta_epsilon"/>
    <property type="match status" value="1"/>
</dbReference>
<dbReference type="InterPro" id="IPR011009">
    <property type="entry name" value="Kinase-like_dom_sf"/>
</dbReference>
<feature type="compositionally biased region" description="Low complexity" evidence="3">
    <location>
        <begin position="504"/>
        <end position="526"/>
    </location>
</feature>
<dbReference type="PROSITE" id="PS00107">
    <property type="entry name" value="PROTEIN_KINASE_ATP"/>
    <property type="match status" value="1"/>
</dbReference>
<evidence type="ECO:0000313" key="6">
    <source>
        <dbReference type="EMBL" id="KAJ6389558.1"/>
    </source>
</evidence>
<feature type="transmembrane region" description="Helical" evidence="4">
    <location>
        <begin position="660"/>
        <end position="682"/>
    </location>
</feature>
<comment type="caution">
    <text evidence="6">The sequence shown here is derived from an EMBL/GenBank/DDBJ whole genome shotgun (WGS) entry which is preliminary data.</text>
</comment>
<evidence type="ECO:0000256" key="4">
    <source>
        <dbReference type="SAM" id="Phobius"/>
    </source>
</evidence>
<evidence type="ECO:0000256" key="2">
    <source>
        <dbReference type="PROSITE-ProRule" id="PRU10141"/>
    </source>
</evidence>
<dbReference type="Gene3D" id="1.10.510.10">
    <property type="entry name" value="Transferase(Phosphotransferase) domain 1"/>
    <property type="match status" value="1"/>
</dbReference>